<reference evidence="2 3" key="1">
    <citation type="submission" date="2014-09" db="EMBL/GenBank/DDBJ databases">
        <title>Draft genome sequence of an obligately methylotrophic methanogen, Methanococcoides methylutens, isolated from marine sediment.</title>
        <authorList>
            <person name="Guan Y."/>
            <person name="Ngugi D.K."/>
            <person name="Blom J."/>
            <person name="Ali S."/>
            <person name="Ferry J.G."/>
            <person name="Stingl U."/>
        </authorList>
    </citation>
    <scope>NUCLEOTIDE SEQUENCE [LARGE SCALE GENOMIC DNA]</scope>
    <source>
        <strain evidence="2 3">DSM 2657</strain>
    </source>
</reference>
<dbReference type="AlphaFoldDB" id="A0A099T095"/>
<feature type="transmembrane region" description="Helical" evidence="1">
    <location>
        <begin position="5"/>
        <end position="23"/>
    </location>
</feature>
<organism evidence="2 3">
    <name type="scientific">Methanococcoides methylutens</name>
    <dbReference type="NCBI Taxonomy" id="2226"/>
    <lineage>
        <taxon>Archaea</taxon>
        <taxon>Methanobacteriati</taxon>
        <taxon>Methanobacteriota</taxon>
        <taxon>Stenosarchaea group</taxon>
        <taxon>Methanomicrobia</taxon>
        <taxon>Methanosarcinales</taxon>
        <taxon>Methanosarcinaceae</taxon>
        <taxon>Methanococcoides</taxon>
    </lineage>
</organism>
<evidence type="ECO:0008006" key="4">
    <source>
        <dbReference type="Google" id="ProtNLM"/>
    </source>
</evidence>
<dbReference type="PANTHER" id="PTHR30354:SF11">
    <property type="entry name" value="PERMEASE"/>
    <property type="match status" value="1"/>
</dbReference>
<feature type="transmembrane region" description="Helical" evidence="1">
    <location>
        <begin position="307"/>
        <end position="328"/>
    </location>
</feature>
<feature type="transmembrane region" description="Helical" evidence="1">
    <location>
        <begin position="335"/>
        <end position="355"/>
    </location>
</feature>
<dbReference type="PANTHER" id="PTHR30354">
    <property type="entry name" value="GNT FAMILY GLUCONATE TRANSPORTER"/>
    <property type="match status" value="1"/>
</dbReference>
<protein>
    <recommendedName>
        <fullName evidence="4">Gluconate permease</fullName>
    </recommendedName>
</protein>
<dbReference type="GO" id="GO:0015128">
    <property type="term" value="F:gluconate transmembrane transporter activity"/>
    <property type="evidence" value="ECO:0007669"/>
    <property type="project" value="InterPro"/>
</dbReference>
<name>A0A099T095_METMT</name>
<dbReference type="Proteomes" id="UP000029859">
    <property type="component" value="Unassembled WGS sequence"/>
</dbReference>
<evidence type="ECO:0000256" key="1">
    <source>
        <dbReference type="SAM" id="Phobius"/>
    </source>
</evidence>
<dbReference type="GO" id="GO:0005886">
    <property type="term" value="C:plasma membrane"/>
    <property type="evidence" value="ECO:0007669"/>
    <property type="project" value="TreeGrafter"/>
</dbReference>
<feature type="transmembrane region" description="Helical" evidence="1">
    <location>
        <begin position="57"/>
        <end position="75"/>
    </location>
</feature>
<gene>
    <name evidence="2" type="ORF">LI82_06800</name>
</gene>
<comment type="caution">
    <text evidence="2">The sequence shown here is derived from an EMBL/GenBank/DDBJ whole genome shotgun (WGS) entry which is preliminary data.</text>
</comment>
<feature type="transmembrane region" description="Helical" evidence="1">
    <location>
        <begin position="29"/>
        <end position="50"/>
    </location>
</feature>
<dbReference type="OrthoDB" id="99138at2157"/>
<dbReference type="RefSeq" id="WP_048194322.1">
    <property type="nucleotide sequence ID" value="NZ_CAAGSM010000010.1"/>
</dbReference>
<keyword evidence="1" id="KW-0812">Transmembrane</keyword>
<proteinExistence type="predicted"/>
<evidence type="ECO:0000313" key="2">
    <source>
        <dbReference type="EMBL" id="KGK98575.1"/>
    </source>
</evidence>
<feature type="transmembrane region" description="Helical" evidence="1">
    <location>
        <begin position="361"/>
        <end position="381"/>
    </location>
</feature>
<feature type="transmembrane region" description="Helical" evidence="1">
    <location>
        <begin position="101"/>
        <end position="124"/>
    </location>
</feature>
<dbReference type="Pfam" id="PF02447">
    <property type="entry name" value="GntP_permease"/>
    <property type="match status" value="1"/>
</dbReference>
<feature type="transmembrane region" description="Helical" evidence="1">
    <location>
        <begin position="393"/>
        <end position="418"/>
    </location>
</feature>
<keyword evidence="1" id="KW-0472">Membrane</keyword>
<dbReference type="InterPro" id="IPR003474">
    <property type="entry name" value="Glcn_transporter"/>
</dbReference>
<feature type="transmembrane region" description="Helical" evidence="1">
    <location>
        <begin position="224"/>
        <end position="244"/>
    </location>
</feature>
<feature type="transmembrane region" description="Helical" evidence="1">
    <location>
        <begin position="250"/>
        <end position="269"/>
    </location>
</feature>
<feature type="transmembrane region" description="Helical" evidence="1">
    <location>
        <begin position="281"/>
        <end position="301"/>
    </location>
</feature>
<feature type="transmembrane region" description="Helical" evidence="1">
    <location>
        <begin position="136"/>
        <end position="161"/>
    </location>
</feature>
<dbReference type="EMBL" id="JRHO01000013">
    <property type="protein sequence ID" value="KGK98575.1"/>
    <property type="molecule type" value="Genomic_DNA"/>
</dbReference>
<keyword evidence="3" id="KW-1185">Reference proteome</keyword>
<evidence type="ECO:0000313" key="3">
    <source>
        <dbReference type="Proteomes" id="UP000029859"/>
    </source>
</evidence>
<accession>A0A099T095</accession>
<keyword evidence="1" id="KW-1133">Transmembrane helix</keyword>
<feature type="transmembrane region" description="Helical" evidence="1">
    <location>
        <begin position="173"/>
        <end position="193"/>
    </location>
</feature>
<sequence length="419" mass="45242">MESLLIFIFIIIFISILTIRFHVTPFLTLIAATFIFGILNGMTEWLVQYVTGGAGRIFSLLGIPIYCGAVIAQILRHGHFIERIVDDVKRAIKAPDMAAGVVGYLLSIPLMCCLTAYVVMLPLIEQMEKEHSSNGRLFYMAAFGSVLSFVLILPLPVVYSMTTTFSVPPSESFSINLITVPLSIFLLGIGYVVSKRLSRGQQHPVPELEGLVEPVMLSIPRWKIWLPIALPVLLITIGYLFSPLSMISDVNIALVISVFASLLLVSEGPRRLALEKGTKNAGIILFDLCGAGALGFVISASSFPDEVFALISGILPVVVIPFVLAVLIQTAQGSRVVTAVITATILAGTDIVASIPTIPLILMISAGTLVVSYVSDPYFWLIQRSTGDSIPTVVRRFTLPLAGAGILIFCCAMVLFVLG</sequence>